<evidence type="ECO:0000256" key="3">
    <source>
        <dbReference type="ARBA" id="ARBA00022989"/>
    </source>
</evidence>
<evidence type="ECO:0000256" key="4">
    <source>
        <dbReference type="ARBA" id="ARBA00023136"/>
    </source>
</evidence>
<dbReference type="InterPro" id="IPR000537">
    <property type="entry name" value="UbiA_prenyltransferase"/>
</dbReference>
<dbReference type="Proteomes" id="UP001185015">
    <property type="component" value="Unassembled WGS sequence"/>
</dbReference>
<evidence type="ECO:0000313" key="7">
    <source>
        <dbReference type="Proteomes" id="UP001185015"/>
    </source>
</evidence>
<keyword evidence="7" id="KW-1185">Reference proteome</keyword>
<keyword evidence="3 5" id="KW-1133">Transmembrane helix</keyword>
<dbReference type="GO" id="GO:0047295">
    <property type="term" value="F:geranylgeranylglycerol-phosphate geranylgeranyltransferase activity"/>
    <property type="evidence" value="ECO:0007669"/>
    <property type="project" value="UniProtKB-EC"/>
</dbReference>
<name>A0AA90Z719_9EURY</name>
<dbReference type="InterPro" id="IPR050475">
    <property type="entry name" value="Prenyltransferase_related"/>
</dbReference>
<dbReference type="EMBL" id="JAVDQI010000002">
    <property type="protein sequence ID" value="MDR6222214.1"/>
    <property type="molecule type" value="Genomic_DNA"/>
</dbReference>
<comment type="caution">
    <text evidence="6">The sequence shown here is derived from an EMBL/GenBank/DDBJ whole genome shotgun (WGS) entry which is preliminary data.</text>
</comment>
<keyword evidence="2 5" id="KW-0812">Transmembrane</keyword>
<dbReference type="Gene3D" id="1.10.357.140">
    <property type="entry name" value="UbiA prenyltransferase"/>
    <property type="match status" value="1"/>
</dbReference>
<evidence type="ECO:0000256" key="5">
    <source>
        <dbReference type="SAM" id="Phobius"/>
    </source>
</evidence>
<evidence type="ECO:0000256" key="1">
    <source>
        <dbReference type="ARBA" id="ARBA00004651"/>
    </source>
</evidence>
<sequence>MEQLQPYLALTRFGNSLFGTFTVLIAGILSVELIGNEFKYLIAGFVSLFIFMGSFSINDYFDHKIDIANHRQDRPIAMGTISRRKAFDIAMACFILAFLTSLFLGLFPSLFIAFNILLAIVYSTHLKKVLLLKNITMAYCFMATILFGTIIVDNIIEPLIGFYIIIAFLIGLAFEIMADISDMAGDLEHNVRTIASFHSPRFASFVSSFFFNYLLT</sequence>
<feature type="transmembrane region" description="Helical" evidence="5">
    <location>
        <begin position="159"/>
        <end position="178"/>
    </location>
</feature>
<dbReference type="Pfam" id="PF01040">
    <property type="entry name" value="UbiA"/>
    <property type="match status" value="1"/>
</dbReference>
<feature type="transmembrane region" description="Helical" evidence="5">
    <location>
        <begin position="89"/>
        <end position="122"/>
    </location>
</feature>
<accession>A0AA90Z719</accession>
<feature type="transmembrane region" description="Helical" evidence="5">
    <location>
        <begin position="40"/>
        <end position="61"/>
    </location>
</feature>
<dbReference type="EC" id="2.5.1.42" evidence="6"/>
<organism evidence="6 7">
    <name type="scientific">Methanococcoides alaskense</name>
    <dbReference type="NCBI Taxonomy" id="325778"/>
    <lineage>
        <taxon>Archaea</taxon>
        <taxon>Methanobacteriati</taxon>
        <taxon>Methanobacteriota</taxon>
        <taxon>Stenosarchaea group</taxon>
        <taxon>Methanomicrobia</taxon>
        <taxon>Methanosarcinales</taxon>
        <taxon>Methanosarcinaceae</taxon>
        <taxon>Methanococcoides</taxon>
    </lineage>
</organism>
<reference evidence="6 7" key="1">
    <citation type="submission" date="2023-07" db="EMBL/GenBank/DDBJ databases">
        <title>Genomic Encyclopedia of Type Strains, Phase IV (KMG-IV): sequencing the most valuable type-strain genomes for metagenomic binning, comparative biology and taxonomic classification.</title>
        <authorList>
            <person name="Goeker M."/>
        </authorList>
    </citation>
    <scope>NUCLEOTIDE SEQUENCE [LARGE SCALE GENOMIC DNA]</scope>
    <source>
        <strain evidence="6 7">DSM 17273</strain>
    </source>
</reference>
<keyword evidence="6" id="KW-0808">Transferase</keyword>
<keyword evidence="4 5" id="KW-0472">Membrane</keyword>
<feature type="transmembrane region" description="Helical" evidence="5">
    <location>
        <begin position="198"/>
        <end position="215"/>
    </location>
</feature>
<proteinExistence type="predicted"/>
<dbReference type="GO" id="GO:0005886">
    <property type="term" value="C:plasma membrane"/>
    <property type="evidence" value="ECO:0007669"/>
    <property type="project" value="UniProtKB-SubCell"/>
</dbReference>
<feature type="transmembrane region" description="Helical" evidence="5">
    <location>
        <begin position="134"/>
        <end position="152"/>
    </location>
</feature>
<dbReference type="InterPro" id="IPR044878">
    <property type="entry name" value="UbiA_sf"/>
</dbReference>
<dbReference type="PANTHER" id="PTHR42723:SF1">
    <property type="entry name" value="CHLOROPHYLL SYNTHASE, CHLOROPLASTIC"/>
    <property type="match status" value="1"/>
</dbReference>
<protein>
    <submittedName>
        <fullName evidence="6">Geranylgeranylglycerol-phosphate geranylgeranyltransferase</fullName>
        <ecNumber evidence="6">2.5.1.42</ecNumber>
    </submittedName>
</protein>
<evidence type="ECO:0000256" key="2">
    <source>
        <dbReference type="ARBA" id="ARBA00022692"/>
    </source>
</evidence>
<dbReference type="PANTHER" id="PTHR42723">
    <property type="entry name" value="CHLOROPHYLL SYNTHASE"/>
    <property type="match status" value="1"/>
</dbReference>
<comment type="subcellular location">
    <subcellularLocation>
        <location evidence="1">Cell membrane</location>
        <topology evidence="1">Multi-pass membrane protein</topology>
    </subcellularLocation>
</comment>
<feature type="transmembrane region" description="Helical" evidence="5">
    <location>
        <begin position="12"/>
        <end position="34"/>
    </location>
</feature>
<dbReference type="AlphaFoldDB" id="A0AA90Z719"/>
<gene>
    <name evidence="6" type="ORF">J2750_000659</name>
</gene>
<evidence type="ECO:0000313" key="6">
    <source>
        <dbReference type="EMBL" id="MDR6222214.1"/>
    </source>
</evidence>
<dbReference type="RefSeq" id="WP_270095645.1">
    <property type="nucleotide sequence ID" value="NZ_JAQFFK010000001.1"/>
</dbReference>